<organism evidence="2">
    <name type="scientific">Caldilineaceae bacterium SB0664_bin_27</name>
    <dbReference type="NCBI Taxonomy" id="2605260"/>
    <lineage>
        <taxon>Bacteria</taxon>
        <taxon>Bacillati</taxon>
        <taxon>Chloroflexota</taxon>
        <taxon>Caldilineae</taxon>
        <taxon>Caldilineales</taxon>
        <taxon>Caldilineaceae</taxon>
    </lineage>
</organism>
<sequence>MRRQDLWSPSRSLNAMPFSCLPASLYPEISSGERTLAGWFRLAAEIGLDGADISVAHLDSLENRYLNGLRRQAQDAGVVIAGMVTYTDFTHPDPAVRLQHRQELRSYIDAAAQLGVSLLRVTAGQNHPGVSRQDGVSWAAEGLSEWVDEANAAGVTLVYENHAIGYVWTYFDFSQTASVFLEICDRTAGSGLQLLFDTANLLAVDDDPLEVLDAVMPRVAAVHVSDIRQKGSFEPVLIGSGVTPLEAIFERLRHAGFDGWISVEEASKTGEEGFRQAIPKARELWLN</sequence>
<dbReference type="InterPro" id="IPR050312">
    <property type="entry name" value="IolE/XylAMocC-like"/>
</dbReference>
<feature type="domain" description="Xylose isomerase-like TIM barrel" evidence="1">
    <location>
        <begin position="40"/>
        <end position="278"/>
    </location>
</feature>
<evidence type="ECO:0000259" key="1">
    <source>
        <dbReference type="Pfam" id="PF01261"/>
    </source>
</evidence>
<dbReference type="EMBL" id="VXRG01000026">
    <property type="protein sequence ID" value="MXY92266.1"/>
    <property type="molecule type" value="Genomic_DNA"/>
</dbReference>
<gene>
    <name evidence="2" type="ORF">F4Y42_02335</name>
</gene>
<dbReference type="AlphaFoldDB" id="A0A6B0YMK4"/>
<name>A0A6B0YMK4_9CHLR</name>
<proteinExistence type="predicted"/>
<evidence type="ECO:0000313" key="2">
    <source>
        <dbReference type="EMBL" id="MXY92266.1"/>
    </source>
</evidence>
<dbReference type="Gene3D" id="3.20.20.150">
    <property type="entry name" value="Divalent-metal-dependent TIM barrel enzymes"/>
    <property type="match status" value="1"/>
</dbReference>
<dbReference type="InterPro" id="IPR013022">
    <property type="entry name" value="Xyl_isomerase-like_TIM-brl"/>
</dbReference>
<dbReference type="PANTHER" id="PTHR12110">
    <property type="entry name" value="HYDROXYPYRUVATE ISOMERASE"/>
    <property type="match status" value="1"/>
</dbReference>
<dbReference type="GO" id="GO:0016853">
    <property type="term" value="F:isomerase activity"/>
    <property type="evidence" value="ECO:0007669"/>
    <property type="project" value="UniProtKB-KW"/>
</dbReference>
<comment type="caution">
    <text evidence="2">The sequence shown here is derived from an EMBL/GenBank/DDBJ whole genome shotgun (WGS) entry which is preliminary data.</text>
</comment>
<reference evidence="2" key="1">
    <citation type="submission" date="2019-09" db="EMBL/GenBank/DDBJ databases">
        <title>Characterisation of the sponge microbiome using genome-centric metagenomics.</title>
        <authorList>
            <person name="Engelberts J.P."/>
            <person name="Robbins S.J."/>
            <person name="De Goeij J.M."/>
            <person name="Aranda M."/>
            <person name="Bell S.C."/>
            <person name="Webster N.S."/>
        </authorList>
    </citation>
    <scope>NUCLEOTIDE SEQUENCE</scope>
    <source>
        <strain evidence="2">SB0664_bin_27</strain>
    </source>
</reference>
<dbReference type="SUPFAM" id="SSF51658">
    <property type="entry name" value="Xylose isomerase-like"/>
    <property type="match status" value="1"/>
</dbReference>
<protein>
    <submittedName>
        <fullName evidence="2">Sugar phosphate isomerase/epimerase</fullName>
    </submittedName>
</protein>
<dbReference type="PANTHER" id="PTHR12110:SF41">
    <property type="entry name" value="INOSOSE DEHYDRATASE"/>
    <property type="match status" value="1"/>
</dbReference>
<accession>A0A6B0YMK4</accession>
<dbReference type="InterPro" id="IPR036237">
    <property type="entry name" value="Xyl_isomerase-like_sf"/>
</dbReference>
<keyword evidence="2" id="KW-0413">Isomerase</keyword>
<dbReference type="Pfam" id="PF01261">
    <property type="entry name" value="AP_endonuc_2"/>
    <property type="match status" value="1"/>
</dbReference>